<proteinExistence type="predicted"/>
<keyword evidence="2" id="KW-1185">Reference proteome</keyword>
<organism evidence="1 2">
    <name type="scientific">Saccharothrix xinjiangensis</name>
    <dbReference type="NCBI Taxonomy" id="204798"/>
    <lineage>
        <taxon>Bacteria</taxon>
        <taxon>Bacillati</taxon>
        <taxon>Actinomycetota</taxon>
        <taxon>Actinomycetes</taxon>
        <taxon>Pseudonocardiales</taxon>
        <taxon>Pseudonocardiaceae</taxon>
        <taxon>Saccharothrix</taxon>
    </lineage>
</organism>
<protein>
    <submittedName>
        <fullName evidence="1">Uncharacterized protein</fullName>
    </submittedName>
</protein>
<gene>
    <name evidence="1" type="ORF">ACFPFM_26840</name>
</gene>
<evidence type="ECO:0000313" key="2">
    <source>
        <dbReference type="Proteomes" id="UP001595833"/>
    </source>
</evidence>
<dbReference type="Proteomes" id="UP001595833">
    <property type="component" value="Unassembled WGS sequence"/>
</dbReference>
<evidence type="ECO:0000313" key="1">
    <source>
        <dbReference type="EMBL" id="MFC5057347.1"/>
    </source>
</evidence>
<name>A0ABV9Y714_9PSEU</name>
<reference evidence="2" key="1">
    <citation type="journal article" date="2019" name="Int. J. Syst. Evol. Microbiol.">
        <title>The Global Catalogue of Microorganisms (GCM) 10K type strain sequencing project: providing services to taxonomists for standard genome sequencing and annotation.</title>
        <authorList>
            <consortium name="The Broad Institute Genomics Platform"/>
            <consortium name="The Broad Institute Genome Sequencing Center for Infectious Disease"/>
            <person name="Wu L."/>
            <person name="Ma J."/>
        </authorList>
    </citation>
    <scope>NUCLEOTIDE SEQUENCE [LARGE SCALE GENOMIC DNA]</scope>
    <source>
        <strain evidence="2">KCTC 12848</strain>
    </source>
</reference>
<accession>A0ABV9Y714</accession>
<dbReference type="EMBL" id="JBHSJB010000027">
    <property type="protein sequence ID" value="MFC5057347.1"/>
    <property type="molecule type" value="Genomic_DNA"/>
</dbReference>
<dbReference type="RefSeq" id="WP_344037125.1">
    <property type="nucleotide sequence ID" value="NZ_BAAAKE010000006.1"/>
</dbReference>
<comment type="caution">
    <text evidence="1">The sequence shown here is derived from an EMBL/GenBank/DDBJ whole genome shotgun (WGS) entry which is preliminary data.</text>
</comment>
<sequence length="213" mass="23099">MTADLDAVFARVPAPGVVHGCQACYSEGDLVALAGDPALVPDDLVGAFGRETPDHFDPPEQYDLLVRRLAPRLLRRFEQAPDPMVVRGFANPGFAGWPAEEREAVRAALRDVLGRAVAAGAPAAELEDLVLGAAHAGRDLRPWLAHLDALTGPEADAAVAKLADRWSDFPDPTLWWWPEDPGAPIREWLYSDALHERLTRMGETDTLIAIAEA</sequence>